<feature type="transmembrane region" description="Helical" evidence="10">
    <location>
        <begin position="20"/>
        <end position="40"/>
    </location>
</feature>
<dbReference type="Proteomes" id="UP000199602">
    <property type="component" value="Unassembled WGS sequence"/>
</dbReference>
<evidence type="ECO:0000256" key="6">
    <source>
        <dbReference type="ARBA" id="ARBA00022741"/>
    </source>
</evidence>
<evidence type="ECO:0000259" key="12">
    <source>
        <dbReference type="PROSITE" id="PS50885"/>
    </source>
</evidence>
<dbReference type="Pfam" id="PF02518">
    <property type="entry name" value="HATPase_c"/>
    <property type="match status" value="1"/>
</dbReference>
<comment type="catalytic activity">
    <reaction evidence="1">
        <text>ATP + protein L-histidine = ADP + protein N-phospho-L-histidine.</text>
        <dbReference type="EC" id="2.7.13.3"/>
    </reaction>
</comment>
<dbReference type="SUPFAM" id="SSF158472">
    <property type="entry name" value="HAMP domain-like"/>
    <property type="match status" value="1"/>
</dbReference>
<proteinExistence type="predicted"/>
<dbReference type="SUPFAM" id="SSF55874">
    <property type="entry name" value="ATPase domain of HSP90 chaperone/DNA topoisomerase II/histidine kinase"/>
    <property type="match status" value="1"/>
</dbReference>
<dbReference type="Pfam" id="PF00672">
    <property type="entry name" value="HAMP"/>
    <property type="match status" value="1"/>
</dbReference>
<organism evidence="13 14">
    <name type="scientific">Desulfonauticus submarinus</name>
    <dbReference type="NCBI Taxonomy" id="206665"/>
    <lineage>
        <taxon>Bacteria</taxon>
        <taxon>Pseudomonadati</taxon>
        <taxon>Thermodesulfobacteriota</taxon>
        <taxon>Desulfovibrionia</taxon>
        <taxon>Desulfovibrionales</taxon>
        <taxon>Desulfonauticaceae</taxon>
        <taxon>Desulfonauticus</taxon>
    </lineage>
</organism>
<keyword evidence="8" id="KW-0067">ATP-binding</keyword>
<dbReference type="EC" id="2.7.13.3" evidence="3"/>
<feature type="transmembrane region" description="Helical" evidence="10">
    <location>
        <begin position="178"/>
        <end position="198"/>
    </location>
</feature>
<dbReference type="SMART" id="SM00304">
    <property type="entry name" value="HAMP"/>
    <property type="match status" value="1"/>
</dbReference>
<keyword evidence="10" id="KW-0472">Membrane</keyword>
<protein>
    <recommendedName>
        <fullName evidence="3">histidine kinase</fullName>
        <ecNumber evidence="3">2.7.13.3</ecNumber>
    </recommendedName>
</protein>
<feature type="domain" description="HAMP" evidence="12">
    <location>
        <begin position="199"/>
        <end position="251"/>
    </location>
</feature>
<dbReference type="Pfam" id="PF00512">
    <property type="entry name" value="HisKA"/>
    <property type="match status" value="1"/>
</dbReference>
<dbReference type="CDD" id="cd06225">
    <property type="entry name" value="HAMP"/>
    <property type="match status" value="1"/>
</dbReference>
<dbReference type="InterPro" id="IPR005467">
    <property type="entry name" value="His_kinase_dom"/>
</dbReference>
<feature type="domain" description="Histidine kinase" evidence="11">
    <location>
        <begin position="268"/>
        <end position="478"/>
    </location>
</feature>
<evidence type="ECO:0000256" key="10">
    <source>
        <dbReference type="SAM" id="Phobius"/>
    </source>
</evidence>
<dbReference type="GO" id="GO:0005524">
    <property type="term" value="F:ATP binding"/>
    <property type="evidence" value="ECO:0007669"/>
    <property type="project" value="UniProtKB-KW"/>
</dbReference>
<dbReference type="SMART" id="SM00388">
    <property type="entry name" value="HisKA"/>
    <property type="match status" value="1"/>
</dbReference>
<evidence type="ECO:0000256" key="8">
    <source>
        <dbReference type="ARBA" id="ARBA00022840"/>
    </source>
</evidence>
<evidence type="ECO:0000313" key="13">
    <source>
        <dbReference type="EMBL" id="SDN20034.1"/>
    </source>
</evidence>
<keyword evidence="10" id="KW-1133">Transmembrane helix</keyword>
<dbReference type="CDD" id="cd00082">
    <property type="entry name" value="HisKA"/>
    <property type="match status" value="1"/>
</dbReference>
<dbReference type="FunFam" id="3.30.565.10:FF:000006">
    <property type="entry name" value="Sensor histidine kinase WalK"/>
    <property type="match status" value="1"/>
</dbReference>
<evidence type="ECO:0000256" key="3">
    <source>
        <dbReference type="ARBA" id="ARBA00012438"/>
    </source>
</evidence>
<gene>
    <name evidence="13" type="ORF">SAMN04488516_1013</name>
</gene>
<dbReference type="GO" id="GO:0016020">
    <property type="term" value="C:membrane"/>
    <property type="evidence" value="ECO:0007669"/>
    <property type="project" value="UniProtKB-SubCell"/>
</dbReference>
<dbReference type="PRINTS" id="PR00344">
    <property type="entry name" value="BCTRLSENSOR"/>
</dbReference>
<keyword evidence="6" id="KW-0547">Nucleotide-binding</keyword>
<dbReference type="InterPro" id="IPR004358">
    <property type="entry name" value="Sig_transdc_His_kin-like_C"/>
</dbReference>
<dbReference type="Gene3D" id="6.10.340.10">
    <property type="match status" value="1"/>
</dbReference>
<dbReference type="EMBL" id="FNIN01000001">
    <property type="protein sequence ID" value="SDN20034.1"/>
    <property type="molecule type" value="Genomic_DNA"/>
</dbReference>
<keyword evidence="10" id="KW-0812">Transmembrane</keyword>
<keyword evidence="7" id="KW-0418">Kinase</keyword>
<dbReference type="Gene3D" id="1.10.287.130">
    <property type="match status" value="1"/>
</dbReference>
<dbReference type="InterPro" id="IPR003660">
    <property type="entry name" value="HAMP_dom"/>
</dbReference>
<dbReference type="PANTHER" id="PTHR43065">
    <property type="entry name" value="SENSOR HISTIDINE KINASE"/>
    <property type="match status" value="1"/>
</dbReference>
<keyword evidence="5" id="KW-0808">Transferase</keyword>
<sequence>MVLGLKNLAMKIKLSIRQKIIITFLILFFIVILVSLLSFFNYSNLNQTIHILEKKEALLNNILEARRYEKNFFISYDIKNLIIAKSFIEKSEDQLENIILTEKDNDNILSQELLFLKQYKDAISNFINKNKNNKNIKTNSKEIHDIREKGRKATVFLEKAISKRRKTIQHIINQSRNFLFITIITFISLAIITFLFLLKNVTKPLKNIEEAIQKIVSGDYDKLPNIQTGDEFENLVKNINYLLTEMRLRNKQLLQKEKMAALGTLTSGVAHEINNPLNNISTSLQILLEEIDAGDKKYQQELLQESLNQVDRAKEIVRNLLEFSRETSFSLKNINFKQLVQNTLKLIQGEVPTHIQLEIDIPSDLEVKIDPRRIQQVILNLVLNAIQALDKKEGTITVAGFKKKNNFIFEVKDSGPGIPKENLSKIFDPFFTTKDVGKGSGLGLAVCQGIISQHGGKIEVQSKEGQGTTFSVIIPQDNIVES</sequence>
<dbReference type="PROSITE" id="PS50109">
    <property type="entry name" value="HIS_KIN"/>
    <property type="match status" value="1"/>
</dbReference>
<dbReference type="PROSITE" id="PS50885">
    <property type="entry name" value="HAMP"/>
    <property type="match status" value="1"/>
</dbReference>
<dbReference type="InterPro" id="IPR003594">
    <property type="entry name" value="HATPase_dom"/>
</dbReference>
<dbReference type="STRING" id="206665.SAMN04488516_1013"/>
<comment type="subcellular location">
    <subcellularLocation>
        <location evidence="2">Membrane</location>
    </subcellularLocation>
</comment>
<evidence type="ECO:0000256" key="7">
    <source>
        <dbReference type="ARBA" id="ARBA00022777"/>
    </source>
</evidence>
<evidence type="ECO:0000259" key="11">
    <source>
        <dbReference type="PROSITE" id="PS50109"/>
    </source>
</evidence>
<keyword evidence="14" id="KW-1185">Reference proteome</keyword>
<evidence type="ECO:0000256" key="5">
    <source>
        <dbReference type="ARBA" id="ARBA00022679"/>
    </source>
</evidence>
<evidence type="ECO:0000313" key="14">
    <source>
        <dbReference type="Proteomes" id="UP000199602"/>
    </source>
</evidence>
<dbReference type="Gene3D" id="3.30.565.10">
    <property type="entry name" value="Histidine kinase-like ATPase, C-terminal domain"/>
    <property type="match status" value="1"/>
</dbReference>
<dbReference type="InterPro" id="IPR003661">
    <property type="entry name" value="HisK_dim/P_dom"/>
</dbReference>
<dbReference type="PANTHER" id="PTHR43065:SF46">
    <property type="entry name" value="C4-DICARBOXYLATE TRANSPORT SENSOR PROTEIN DCTB"/>
    <property type="match status" value="1"/>
</dbReference>
<dbReference type="SMART" id="SM00387">
    <property type="entry name" value="HATPase_c"/>
    <property type="match status" value="1"/>
</dbReference>
<dbReference type="AlphaFoldDB" id="A0A1G9ZFJ6"/>
<evidence type="ECO:0000256" key="1">
    <source>
        <dbReference type="ARBA" id="ARBA00000085"/>
    </source>
</evidence>
<accession>A0A1G9ZFJ6</accession>
<dbReference type="InterPro" id="IPR036890">
    <property type="entry name" value="HATPase_C_sf"/>
</dbReference>
<keyword evidence="4" id="KW-0597">Phosphoprotein</keyword>
<evidence type="ECO:0000256" key="4">
    <source>
        <dbReference type="ARBA" id="ARBA00022553"/>
    </source>
</evidence>
<dbReference type="SUPFAM" id="SSF47384">
    <property type="entry name" value="Homodimeric domain of signal transducing histidine kinase"/>
    <property type="match status" value="1"/>
</dbReference>
<dbReference type="InterPro" id="IPR036097">
    <property type="entry name" value="HisK_dim/P_sf"/>
</dbReference>
<name>A0A1G9ZFJ6_9BACT</name>
<reference evidence="13 14" key="1">
    <citation type="submission" date="2016-10" db="EMBL/GenBank/DDBJ databases">
        <authorList>
            <person name="de Groot N.N."/>
        </authorList>
    </citation>
    <scope>NUCLEOTIDE SEQUENCE [LARGE SCALE GENOMIC DNA]</scope>
    <source>
        <strain evidence="13 14">DSM 15269</strain>
    </source>
</reference>
<evidence type="ECO:0000256" key="2">
    <source>
        <dbReference type="ARBA" id="ARBA00004370"/>
    </source>
</evidence>
<dbReference type="GO" id="GO:0000155">
    <property type="term" value="F:phosphorelay sensor kinase activity"/>
    <property type="evidence" value="ECO:0007669"/>
    <property type="project" value="InterPro"/>
</dbReference>
<evidence type="ECO:0000256" key="9">
    <source>
        <dbReference type="ARBA" id="ARBA00023012"/>
    </source>
</evidence>
<keyword evidence="9" id="KW-0902">Two-component regulatory system</keyword>